<feature type="transmembrane region" description="Helical" evidence="7">
    <location>
        <begin position="149"/>
        <end position="167"/>
    </location>
</feature>
<dbReference type="Pfam" id="PF22777">
    <property type="entry name" value="VKGC_lumenal_dom"/>
    <property type="match status" value="1"/>
</dbReference>
<dbReference type="Proteomes" id="UP000760545">
    <property type="component" value="Unassembled WGS sequence"/>
</dbReference>
<protein>
    <submittedName>
        <fullName evidence="9">HTTM domain-containing protein</fullName>
    </submittedName>
</protein>
<evidence type="ECO:0000256" key="1">
    <source>
        <dbReference type="ARBA" id="ARBA00004127"/>
    </source>
</evidence>
<dbReference type="EMBL" id="JAAVJS010000003">
    <property type="protein sequence ID" value="NJX14470.1"/>
    <property type="molecule type" value="Genomic_DNA"/>
</dbReference>
<keyword evidence="2 7" id="KW-0812">Transmembrane</keyword>
<evidence type="ECO:0000256" key="7">
    <source>
        <dbReference type="SAM" id="Phobius"/>
    </source>
</evidence>
<feature type="domain" description="HTTM-like" evidence="8">
    <location>
        <begin position="7"/>
        <end position="266"/>
    </location>
</feature>
<evidence type="ECO:0000256" key="3">
    <source>
        <dbReference type="ARBA" id="ARBA00022989"/>
    </source>
</evidence>
<dbReference type="SMART" id="SM00752">
    <property type="entry name" value="HTTM"/>
    <property type="match status" value="1"/>
</dbReference>
<feature type="transmembrane region" description="Helical" evidence="7">
    <location>
        <begin position="201"/>
        <end position="222"/>
    </location>
</feature>
<keyword evidence="4 7" id="KW-0472">Membrane</keyword>
<proteinExistence type="predicted"/>
<evidence type="ECO:0000256" key="5">
    <source>
        <dbReference type="ARBA" id="ARBA00023157"/>
    </source>
</evidence>
<keyword evidence="3 7" id="KW-1133">Transmembrane helix</keyword>
<dbReference type="InterPro" id="IPR053935">
    <property type="entry name" value="VKGC_lumenal_dom"/>
</dbReference>
<keyword evidence="6" id="KW-0456">Lyase</keyword>
<evidence type="ECO:0000256" key="4">
    <source>
        <dbReference type="ARBA" id="ARBA00023136"/>
    </source>
</evidence>
<keyword evidence="10" id="KW-1185">Reference proteome</keyword>
<dbReference type="PANTHER" id="PTHR12639:SF7">
    <property type="entry name" value="HTTM DOMAIN-CONTAINING PROTEIN"/>
    <property type="match status" value="1"/>
</dbReference>
<feature type="transmembrane region" description="Helical" evidence="7">
    <location>
        <begin position="67"/>
        <end position="83"/>
    </location>
</feature>
<evidence type="ECO:0000313" key="10">
    <source>
        <dbReference type="Proteomes" id="UP000760545"/>
    </source>
</evidence>
<feature type="transmembrane region" description="Helical" evidence="7">
    <location>
        <begin position="16"/>
        <end position="39"/>
    </location>
</feature>
<dbReference type="RefSeq" id="WP_167916726.1">
    <property type="nucleotide sequence ID" value="NZ_JAAVJS010000003.1"/>
</dbReference>
<evidence type="ECO:0000259" key="8">
    <source>
        <dbReference type="SMART" id="SM00752"/>
    </source>
</evidence>
<feature type="transmembrane region" description="Helical" evidence="7">
    <location>
        <begin position="229"/>
        <end position="262"/>
    </location>
</feature>
<organism evidence="9 10">
    <name type="scientific">Tamlana crocina</name>
    <dbReference type="NCBI Taxonomy" id="393006"/>
    <lineage>
        <taxon>Bacteria</taxon>
        <taxon>Pseudomonadati</taxon>
        <taxon>Bacteroidota</taxon>
        <taxon>Flavobacteriia</taxon>
        <taxon>Flavobacteriales</taxon>
        <taxon>Flavobacteriaceae</taxon>
        <taxon>Tamlana</taxon>
    </lineage>
</organism>
<evidence type="ECO:0000256" key="6">
    <source>
        <dbReference type="ARBA" id="ARBA00023239"/>
    </source>
</evidence>
<dbReference type="InterPro" id="IPR007782">
    <property type="entry name" value="VKG_COase"/>
</dbReference>
<dbReference type="InterPro" id="IPR053934">
    <property type="entry name" value="HTTM_dom"/>
</dbReference>
<accession>A0ABX1D7Y5</accession>
<evidence type="ECO:0000313" key="9">
    <source>
        <dbReference type="EMBL" id="NJX14470.1"/>
    </source>
</evidence>
<dbReference type="PANTHER" id="PTHR12639">
    <property type="entry name" value="VITAMIN K-DEPENDENT GAMMA-CARBOXYLASE"/>
    <property type="match status" value="1"/>
</dbReference>
<feature type="transmembrane region" description="Helical" evidence="7">
    <location>
        <begin position="110"/>
        <end position="128"/>
    </location>
</feature>
<dbReference type="InterPro" id="IPR011020">
    <property type="entry name" value="HTTM-like"/>
</dbReference>
<sequence>MGNNGLFKRIDNSALIVFRIIFGLLCFLESVGAIFTGWVKTTLIEPQFTFSFIGFEWLQPLPGNGMYIYYVLMGVFGLFIMLGYKYRFSMLAFTLMWSATYLMQKSSYNNHYYLLMLVSAIMVCLPANRYASLDAKHHPEIKSISMPQWCRWVIILQLFIVYTYASVAKFYPDWLDTMVIEVFMKNKQNYFLVGDLLQQKWMHYIMAYGGIFFDGLIVPLLLYKPTRKYAFAVAVFFHLFNSVVFQIGIFPYLALAFTLFFFEPKTIQKLFLKRKPFYEGNEIVLPKYKNAWIAVFSIYFIVQIGLPLRHHFFEDDVLWTEEGHRLAWRMMLRTKGAQVAYWVEDKQTGKREYVNLNEYLTPKQKRAASTKPDVIWQFAQHLKNKYKSEGKEVAVYVNSKVSVNGKPFKTLVNPDVDLANVEWQHFKHSDWILTSKTRAIK</sequence>
<keyword evidence="5" id="KW-1015">Disulfide bond</keyword>
<gene>
    <name evidence="9" type="ORF">HC176_03080</name>
</gene>
<comment type="caution">
    <text evidence="9">The sequence shown here is derived from an EMBL/GenBank/DDBJ whole genome shotgun (WGS) entry which is preliminary data.</text>
</comment>
<dbReference type="Pfam" id="PF05090">
    <property type="entry name" value="HTTM"/>
    <property type="match status" value="1"/>
</dbReference>
<name>A0ABX1D7Y5_9FLAO</name>
<evidence type="ECO:0000256" key="2">
    <source>
        <dbReference type="ARBA" id="ARBA00022692"/>
    </source>
</evidence>
<comment type="subcellular location">
    <subcellularLocation>
        <location evidence="1">Endomembrane system</location>
        <topology evidence="1">Multi-pass membrane protein</topology>
    </subcellularLocation>
</comment>
<reference evidence="9 10" key="1">
    <citation type="submission" date="2020-03" db="EMBL/GenBank/DDBJ databases">
        <title>Tamlana sp. nov, isolated from XXX.</title>
        <authorList>
            <person name="Cao W.R."/>
        </authorList>
    </citation>
    <scope>NUCLEOTIDE SEQUENCE [LARGE SCALE GENOMIC DNA]</scope>
    <source>
        <strain evidence="9 10">HST1-43</strain>
    </source>
</reference>